<proteinExistence type="predicted"/>
<protein>
    <submittedName>
        <fullName evidence="1">Uncharacterized protein</fullName>
    </submittedName>
</protein>
<accession>A0ACB8D193</accession>
<comment type="caution">
    <text evidence="1">The sequence shown here is derived from an EMBL/GenBank/DDBJ whole genome shotgun (WGS) entry which is preliminary data.</text>
</comment>
<gene>
    <name evidence="1" type="ORF">HPB49_024842</name>
</gene>
<evidence type="ECO:0000313" key="1">
    <source>
        <dbReference type="EMBL" id="KAH7955153.1"/>
    </source>
</evidence>
<organism evidence="1 2">
    <name type="scientific">Dermacentor silvarum</name>
    <name type="common">Tick</name>
    <dbReference type="NCBI Taxonomy" id="543639"/>
    <lineage>
        <taxon>Eukaryota</taxon>
        <taxon>Metazoa</taxon>
        <taxon>Ecdysozoa</taxon>
        <taxon>Arthropoda</taxon>
        <taxon>Chelicerata</taxon>
        <taxon>Arachnida</taxon>
        <taxon>Acari</taxon>
        <taxon>Parasitiformes</taxon>
        <taxon>Ixodida</taxon>
        <taxon>Ixodoidea</taxon>
        <taxon>Ixodidae</taxon>
        <taxon>Rhipicephalinae</taxon>
        <taxon>Dermacentor</taxon>
    </lineage>
</organism>
<evidence type="ECO:0000313" key="2">
    <source>
        <dbReference type="Proteomes" id="UP000821865"/>
    </source>
</evidence>
<dbReference type="Proteomes" id="UP000821865">
    <property type="component" value="Chromosome 4"/>
</dbReference>
<sequence>MGKTKSILITFIKVQALPKQLNFYGTYMPATISRPKWRHATTAGGQGTEWTCVRTPRATVARDAEWSTNSSNHPPVPLGASSVERCFSRGQEV</sequence>
<name>A0ACB8D193_DERSI</name>
<dbReference type="EMBL" id="CM023473">
    <property type="protein sequence ID" value="KAH7955153.1"/>
    <property type="molecule type" value="Genomic_DNA"/>
</dbReference>
<keyword evidence="2" id="KW-1185">Reference proteome</keyword>
<reference evidence="1" key="1">
    <citation type="submission" date="2020-05" db="EMBL/GenBank/DDBJ databases">
        <title>Large-scale comparative analyses of tick genomes elucidate their genetic diversity and vector capacities.</title>
        <authorList>
            <person name="Jia N."/>
            <person name="Wang J."/>
            <person name="Shi W."/>
            <person name="Du L."/>
            <person name="Sun Y."/>
            <person name="Zhan W."/>
            <person name="Jiang J."/>
            <person name="Wang Q."/>
            <person name="Zhang B."/>
            <person name="Ji P."/>
            <person name="Sakyi L.B."/>
            <person name="Cui X."/>
            <person name="Yuan T."/>
            <person name="Jiang B."/>
            <person name="Yang W."/>
            <person name="Lam T.T.-Y."/>
            <person name="Chang Q."/>
            <person name="Ding S."/>
            <person name="Wang X."/>
            <person name="Zhu J."/>
            <person name="Ruan X."/>
            <person name="Zhao L."/>
            <person name="Wei J."/>
            <person name="Que T."/>
            <person name="Du C."/>
            <person name="Cheng J."/>
            <person name="Dai P."/>
            <person name="Han X."/>
            <person name="Huang E."/>
            <person name="Gao Y."/>
            <person name="Liu J."/>
            <person name="Shao H."/>
            <person name="Ye R."/>
            <person name="Li L."/>
            <person name="Wei W."/>
            <person name="Wang X."/>
            <person name="Wang C."/>
            <person name="Yang T."/>
            <person name="Huo Q."/>
            <person name="Li W."/>
            <person name="Guo W."/>
            <person name="Chen H."/>
            <person name="Zhou L."/>
            <person name="Ni X."/>
            <person name="Tian J."/>
            <person name="Zhou Y."/>
            <person name="Sheng Y."/>
            <person name="Liu T."/>
            <person name="Pan Y."/>
            <person name="Xia L."/>
            <person name="Li J."/>
            <person name="Zhao F."/>
            <person name="Cao W."/>
        </authorList>
    </citation>
    <scope>NUCLEOTIDE SEQUENCE</scope>
    <source>
        <strain evidence="1">Dsil-2018</strain>
    </source>
</reference>